<sequence length="425" mass="46960">MTECHYVSFNQDATSVGIGHSTGYSLYALNGPPDLSKKIYEYKEKRDICIIERLFSSSLVVSVSLQDPRKVNVHHYQKNNVICTTIFPNTVLAVKLNRFRVVVCLEDSIHIHNIKDMKQLHVIRDTPPNPNGLVDLSLNDSSIIGYPVLNGSGQVNLFDGNNLTPMKGFNAHDGPIAALRFNSAGTMMATASDKGTVIRVYGVPSGNRMYEFTRGMSRCVNIYSLAFSGDSTYLCSSSNTETVHVFKLTKQEEQSAESRQQEHGGYMDMLWNYLPTVRSKSVATCRLPAVGTRSCVALKIINNQLHILVATNEGFLFIYLFDPESPECSLVRQFRLGPDGEADSNAARQMLLDANEERRGSKTSLNSTGTAGPSPPAEPPTEKPKTAAETAKKSKSKQRNSKSGSERDFDADDMDDYPPLTHKTD</sequence>
<evidence type="ECO:0008006" key="8">
    <source>
        <dbReference type="Google" id="ProtNLM"/>
    </source>
</evidence>
<dbReference type="Gene3D" id="2.130.10.10">
    <property type="entry name" value="YVTN repeat-like/Quinoprotein amine dehydrogenase"/>
    <property type="match status" value="1"/>
</dbReference>
<keyword evidence="2" id="KW-0677">Repeat</keyword>
<proteinExistence type="inferred from homology"/>
<dbReference type="InterPro" id="IPR048720">
    <property type="entry name" value="PROPPIN"/>
</dbReference>
<organism evidence="6 7">
    <name type="scientific">Steinernema carpocapsae</name>
    <name type="common">Entomopathogenic nematode</name>
    <dbReference type="NCBI Taxonomy" id="34508"/>
    <lineage>
        <taxon>Eukaryota</taxon>
        <taxon>Metazoa</taxon>
        <taxon>Ecdysozoa</taxon>
        <taxon>Nematoda</taxon>
        <taxon>Chromadorea</taxon>
        <taxon>Rhabditida</taxon>
        <taxon>Tylenchina</taxon>
        <taxon>Panagrolaimomorpha</taxon>
        <taxon>Strongyloidoidea</taxon>
        <taxon>Steinernematidae</taxon>
        <taxon>Steinernema</taxon>
    </lineage>
</organism>
<dbReference type="SUPFAM" id="SSF50978">
    <property type="entry name" value="WD40 repeat-like"/>
    <property type="match status" value="1"/>
</dbReference>
<dbReference type="STRING" id="34508.A0A4U5P227"/>
<dbReference type="PANTHER" id="PTHR11227">
    <property type="entry name" value="WD-REPEAT PROTEIN INTERACTING WITH PHOSPHOINOSIDES WIPI -RELATED"/>
    <property type="match status" value="1"/>
</dbReference>
<feature type="compositionally biased region" description="Basic and acidic residues" evidence="5">
    <location>
        <begin position="380"/>
        <end position="392"/>
    </location>
</feature>
<keyword evidence="3" id="KW-0072">Autophagy</keyword>
<comment type="caution">
    <text evidence="6">The sequence shown here is derived from an EMBL/GenBank/DDBJ whole genome shotgun (WGS) entry which is preliminary data.</text>
</comment>
<dbReference type="OrthoDB" id="1667587at2759"/>
<accession>A0A4U5P227</accession>
<comment type="similarity">
    <text evidence="4">Belongs to the WD repeat PROPPIN family.</text>
</comment>
<keyword evidence="7" id="KW-1185">Reference proteome</keyword>
<reference evidence="6 7" key="2">
    <citation type="journal article" date="2019" name="G3 (Bethesda)">
        <title>Hybrid Assembly of the Genome of the Entomopathogenic Nematode Steinernema carpocapsae Identifies the X-Chromosome.</title>
        <authorList>
            <person name="Serra L."/>
            <person name="Macchietto M."/>
            <person name="Macias-Munoz A."/>
            <person name="McGill C.J."/>
            <person name="Rodriguez I.M."/>
            <person name="Rodriguez B."/>
            <person name="Murad R."/>
            <person name="Mortazavi A."/>
        </authorList>
    </citation>
    <scope>NUCLEOTIDE SEQUENCE [LARGE SCALE GENOMIC DNA]</scope>
    <source>
        <strain evidence="6 7">ALL</strain>
    </source>
</reference>
<evidence type="ECO:0000313" key="7">
    <source>
        <dbReference type="Proteomes" id="UP000298663"/>
    </source>
</evidence>
<keyword evidence="1" id="KW-0853">WD repeat</keyword>
<evidence type="ECO:0000256" key="5">
    <source>
        <dbReference type="SAM" id="MobiDB-lite"/>
    </source>
</evidence>
<dbReference type="Proteomes" id="UP000298663">
    <property type="component" value="Unassembled WGS sequence"/>
</dbReference>
<evidence type="ECO:0000256" key="2">
    <source>
        <dbReference type="ARBA" id="ARBA00022737"/>
    </source>
</evidence>
<protein>
    <recommendedName>
        <fullName evidence="8">WD repeat domain phosphoinositide-interacting protein 2</fullName>
    </recommendedName>
</protein>
<dbReference type="EMBL" id="AZBU02000003">
    <property type="protein sequence ID" value="TKR89731.1"/>
    <property type="molecule type" value="Genomic_DNA"/>
</dbReference>
<reference evidence="6 7" key="1">
    <citation type="journal article" date="2015" name="Genome Biol.">
        <title>Comparative genomics of Steinernema reveals deeply conserved gene regulatory networks.</title>
        <authorList>
            <person name="Dillman A.R."/>
            <person name="Macchietto M."/>
            <person name="Porter C.F."/>
            <person name="Rogers A."/>
            <person name="Williams B."/>
            <person name="Antoshechkin I."/>
            <person name="Lee M.M."/>
            <person name="Goodwin Z."/>
            <person name="Lu X."/>
            <person name="Lewis E.E."/>
            <person name="Goodrich-Blair H."/>
            <person name="Stock S.P."/>
            <person name="Adams B.J."/>
            <person name="Sternberg P.W."/>
            <person name="Mortazavi A."/>
        </authorList>
    </citation>
    <scope>NUCLEOTIDE SEQUENCE [LARGE SCALE GENOMIC DNA]</scope>
    <source>
        <strain evidence="6 7">ALL</strain>
    </source>
</reference>
<dbReference type="Pfam" id="PF21032">
    <property type="entry name" value="PROPPIN"/>
    <property type="match status" value="1"/>
</dbReference>
<evidence type="ECO:0000313" key="6">
    <source>
        <dbReference type="EMBL" id="TKR89731.1"/>
    </source>
</evidence>
<gene>
    <name evidence="6" type="ORF">L596_013788</name>
</gene>
<dbReference type="SMART" id="SM00320">
    <property type="entry name" value="WD40"/>
    <property type="match status" value="2"/>
</dbReference>
<dbReference type="GO" id="GO:0006914">
    <property type="term" value="P:autophagy"/>
    <property type="evidence" value="ECO:0007669"/>
    <property type="project" value="UniProtKB-KW"/>
</dbReference>
<evidence type="ECO:0000256" key="3">
    <source>
        <dbReference type="ARBA" id="ARBA00023006"/>
    </source>
</evidence>
<evidence type="ECO:0000256" key="4">
    <source>
        <dbReference type="ARBA" id="ARBA00025740"/>
    </source>
</evidence>
<feature type="region of interest" description="Disordered" evidence="5">
    <location>
        <begin position="354"/>
        <end position="425"/>
    </location>
</feature>
<dbReference type="AlphaFoldDB" id="A0A4U5P227"/>
<dbReference type="InterPro" id="IPR015943">
    <property type="entry name" value="WD40/YVTN_repeat-like_dom_sf"/>
</dbReference>
<name>A0A4U5P227_STECR</name>
<evidence type="ECO:0000256" key="1">
    <source>
        <dbReference type="ARBA" id="ARBA00022574"/>
    </source>
</evidence>
<dbReference type="InterPro" id="IPR036322">
    <property type="entry name" value="WD40_repeat_dom_sf"/>
</dbReference>
<dbReference type="InterPro" id="IPR001680">
    <property type="entry name" value="WD40_rpt"/>
</dbReference>
<dbReference type="GO" id="GO:0005737">
    <property type="term" value="C:cytoplasm"/>
    <property type="evidence" value="ECO:0007669"/>
    <property type="project" value="UniProtKB-ARBA"/>
</dbReference>